<organism evidence="2 3">
    <name type="scientific">Brassica cretica</name>
    <name type="common">Mustard</name>
    <dbReference type="NCBI Taxonomy" id="69181"/>
    <lineage>
        <taxon>Eukaryota</taxon>
        <taxon>Viridiplantae</taxon>
        <taxon>Streptophyta</taxon>
        <taxon>Embryophyta</taxon>
        <taxon>Tracheophyta</taxon>
        <taxon>Spermatophyta</taxon>
        <taxon>Magnoliopsida</taxon>
        <taxon>eudicotyledons</taxon>
        <taxon>Gunneridae</taxon>
        <taxon>Pentapetalae</taxon>
        <taxon>rosids</taxon>
        <taxon>malvids</taxon>
        <taxon>Brassicales</taxon>
        <taxon>Brassicaceae</taxon>
        <taxon>Brassiceae</taxon>
        <taxon>Brassica</taxon>
    </lineage>
</organism>
<evidence type="ECO:0000256" key="1">
    <source>
        <dbReference type="SAM" id="MobiDB-lite"/>
    </source>
</evidence>
<accession>A0A8S9HAR4</accession>
<evidence type="ECO:0000313" key="3">
    <source>
        <dbReference type="Proteomes" id="UP000712281"/>
    </source>
</evidence>
<dbReference type="Proteomes" id="UP000712281">
    <property type="component" value="Unassembled WGS sequence"/>
</dbReference>
<reference evidence="2" key="1">
    <citation type="submission" date="2019-12" db="EMBL/GenBank/DDBJ databases">
        <title>Genome sequencing and annotation of Brassica cretica.</title>
        <authorList>
            <person name="Studholme D.J."/>
            <person name="Sarris P.F."/>
        </authorList>
    </citation>
    <scope>NUCLEOTIDE SEQUENCE</scope>
    <source>
        <strain evidence="2">PFS-001/15</strain>
        <tissue evidence="2">Leaf</tissue>
    </source>
</reference>
<dbReference type="AlphaFoldDB" id="A0A8S9HAR4"/>
<feature type="region of interest" description="Disordered" evidence="1">
    <location>
        <begin position="1"/>
        <end position="102"/>
    </location>
</feature>
<dbReference type="EMBL" id="QGKW02001988">
    <property type="protein sequence ID" value="KAF2553934.1"/>
    <property type="molecule type" value="Genomic_DNA"/>
</dbReference>
<proteinExistence type="predicted"/>
<gene>
    <name evidence="2" type="ORF">F2Q68_00036031</name>
</gene>
<sequence length="102" mass="11366">MGATAPERHREVAVTPLQSDLTRATPRCRSRRNNETRPERPVAATPPVAPESWSDLTTATRRSRSRLHPPERPVAATSPGRSRRNDPGATSPSDYWREIKGD</sequence>
<feature type="compositionally biased region" description="Basic and acidic residues" evidence="1">
    <location>
        <begin position="1"/>
        <end position="12"/>
    </location>
</feature>
<evidence type="ECO:0000313" key="2">
    <source>
        <dbReference type="EMBL" id="KAF2553934.1"/>
    </source>
</evidence>
<comment type="caution">
    <text evidence="2">The sequence shown here is derived from an EMBL/GenBank/DDBJ whole genome shotgun (WGS) entry which is preliminary data.</text>
</comment>
<name>A0A8S9HAR4_BRACR</name>
<protein>
    <submittedName>
        <fullName evidence="2">Uncharacterized protein</fullName>
    </submittedName>
</protein>